<name>A0A7U2EYJ7_PHANO</name>
<proteinExistence type="predicted"/>
<evidence type="ECO:0000256" key="2">
    <source>
        <dbReference type="SAM" id="Phobius"/>
    </source>
</evidence>
<evidence type="ECO:0000256" key="1">
    <source>
        <dbReference type="SAM" id="MobiDB-lite"/>
    </source>
</evidence>
<keyword evidence="2" id="KW-0472">Membrane</keyword>
<evidence type="ECO:0000313" key="3">
    <source>
        <dbReference type="EMBL" id="QRC95297.1"/>
    </source>
</evidence>
<dbReference type="VEuPathDB" id="FungiDB:JI435_302230"/>
<keyword evidence="4" id="KW-1185">Reference proteome</keyword>
<protein>
    <submittedName>
        <fullName evidence="3">Uncharacterized protein</fullName>
    </submittedName>
</protein>
<feature type="region of interest" description="Disordered" evidence="1">
    <location>
        <begin position="222"/>
        <end position="250"/>
    </location>
</feature>
<organism evidence="3 4">
    <name type="scientific">Phaeosphaeria nodorum (strain SN15 / ATCC MYA-4574 / FGSC 10173)</name>
    <name type="common">Glume blotch fungus</name>
    <name type="synonym">Parastagonospora nodorum</name>
    <dbReference type="NCBI Taxonomy" id="321614"/>
    <lineage>
        <taxon>Eukaryota</taxon>
        <taxon>Fungi</taxon>
        <taxon>Dikarya</taxon>
        <taxon>Ascomycota</taxon>
        <taxon>Pezizomycotina</taxon>
        <taxon>Dothideomycetes</taxon>
        <taxon>Pleosporomycetidae</taxon>
        <taxon>Pleosporales</taxon>
        <taxon>Pleosporineae</taxon>
        <taxon>Phaeosphaeriaceae</taxon>
        <taxon>Parastagonospora</taxon>
    </lineage>
</organism>
<evidence type="ECO:0000313" key="4">
    <source>
        <dbReference type="Proteomes" id="UP000663193"/>
    </source>
</evidence>
<keyword evidence="2" id="KW-0812">Transmembrane</keyword>
<dbReference type="AlphaFoldDB" id="A0A7U2EYJ7"/>
<dbReference type="Proteomes" id="UP000663193">
    <property type="component" value="Chromosome 5"/>
</dbReference>
<gene>
    <name evidence="3" type="ORF">JI435_302230</name>
</gene>
<keyword evidence="2" id="KW-1133">Transmembrane helix</keyword>
<dbReference type="OrthoDB" id="3683032at2759"/>
<sequence length="250" mass="27979">MATYHENNDVALPHAGLLSYFHPRTSHAQPSEHAPPPYNDIEGLLTTPILTIDEAKDADERSDYSYCPDCDSFDCERGTFVLTTMKRDHRGFYAFCCFWCAVAVCILGAFGIFFTLDLVFSQFGMGTGLAMWMIRGNPSNADTSYDMSFCLVSPNRQAPGPQTWRYIASASREHCTTEIVTLSATAGEQWKLRIDDEILFGDELPVKTGYGRGERFLHVEEQAKGDDLAEESTAGWLSTYDPVDPEETHE</sequence>
<feature type="transmembrane region" description="Helical" evidence="2">
    <location>
        <begin position="92"/>
        <end position="116"/>
    </location>
</feature>
<accession>A0A7U2EYJ7</accession>
<reference evidence="4" key="1">
    <citation type="journal article" date="2021" name="BMC Genomics">
        <title>Chromosome-level genome assembly and manually-curated proteome of model necrotroph Parastagonospora nodorum Sn15 reveals a genome-wide trove of candidate effector homologs, and redundancy of virulence-related functions within an accessory chromosome.</title>
        <authorList>
            <person name="Bertazzoni S."/>
            <person name="Jones D.A.B."/>
            <person name="Phan H.T."/>
            <person name="Tan K.-C."/>
            <person name="Hane J.K."/>
        </authorList>
    </citation>
    <scope>NUCLEOTIDE SEQUENCE [LARGE SCALE GENOMIC DNA]</scope>
    <source>
        <strain evidence="4">SN15 / ATCC MYA-4574 / FGSC 10173)</strain>
    </source>
</reference>
<dbReference type="EMBL" id="CP069027">
    <property type="protein sequence ID" value="QRC95297.1"/>
    <property type="molecule type" value="Genomic_DNA"/>
</dbReference>